<evidence type="ECO:0000256" key="3">
    <source>
        <dbReference type="ARBA" id="ARBA00022806"/>
    </source>
</evidence>
<evidence type="ECO:0000256" key="6">
    <source>
        <dbReference type="PROSITE-ProRule" id="PRU00552"/>
    </source>
</evidence>
<dbReference type="InterPro" id="IPR027417">
    <property type="entry name" value="P-loop_NTPase"/>
</dbReference>
<protein>
    <submittedName>
        <fullName evidence="11">DEAD/DEAH box helicase domain protein</fullName>
    </submittedName>
</protein>
<keyword evidence="3 7" id="KW-0347">Helicase</keyword>
<dbReference type="PROSITE" id="PS51195">
    <property type="entry name" value="Q_MOTIF"/>
    <property type="match status" value="1"/>
</dbReference>
<dbReference type="Gene3D" id="3.40.50.300">
    <property type="entry name" value="P-loop containing nucleotide triphosphate hydrolases"/>
    <property type="match status" value="2"/>
</dbReference>
<evidence type="ECO:0000259" key="10">
    <source>
        <dbReference type="PROSITE" id="PS51195"/>
    </source>
</evidence>
<dbReference type="InterPro" id="IPR000629">
    <property type="entry name" value="RNA-helicase_DEAD-box_CS"/>
</dbReference>
<dbReference type="InterPro" id="IPR011545">
    <property type="entry name" value="DEAD/DEAH_box_helicase_dom"/>
</dbReference>
<dbReference type="InterPro" id="IPR005580">
    <property type="entry name" value="DbpA/CsdA_RNA-bd_dom"/>
</dbReference>
<dbReference type="SUPFAM" id="SSF52540">
    <property type="entry name" value="P-loop containing nucleoside triphosphate hydrolases"/>
    <property type="match status" value="1"/>
</dbReference>
<dbReference type="SMART" id="SM00490">
    <property type="entry name" value="HELICc"/>
    <property type="match status" value="1"/>
</dbReference>
<evidence type="ECO:0000259" key="8">
    <source>
        <dbReference type="PROSITE" id="PS51192"/>
    </source>
</evidence>
<dbReference type="GO" id="GO:0016787">
    <property type="term" value="F:hydrolase activity"/>
    <property type="evidence" value="ECO:0007669"/>
    <property type="project" value="UniProtKB-KW"/>
</dbReference>
<feature type="domain" description="Helicase C-terminal" evidence="9">
    <location>
        <begin position="227"/>
        <end position="371"/>
    </location>
</feature>
<dbReference type="Pfam" id="PF00271">
    <property type="entry name" value="Helicase_C"/>
    <property type="match status" value="1"/>
</dbReference>
<dbReference type="InterPro" id="IPR014014">
    <property type="entry name" value="RNA_helicase_DEAD_Q_motif"/>
</dbReference>
<gene>
    <name evidence="11" type="ORF">BN85410380</name>
</gene>
<reference evidence="11 12" key="1">
    <citation type="journal article" date="2013" name="J. Mol. Microbiol. Biotechnol.">
        <title>Analysis of the Complete Genomes of Acholeplasma brassicae , A. palmae and A. laidlawii and Their Comparison to the Obligate Parasites from ' Candidatus Phytoplasma'.</title>
        <authorList>
            <person name="Kube M."/>
            <person name="Siewert C."/>
            <person name="Migdoll A.M."/>
            <person name="Duduk B."/>
            <person name="Holz S."/>
            <person name="Rabus R."/>
            <person name="Seemuller E."/>
            <person name="Mitrovic J."/>
            <person name="Muller I."/>
            <person name="Buttner C."/>
            <person name="Reinhardt R."/>
        </authorList>
    </citation>
    <scope>NUCLEOTIDE SEQUENCE [LARGE SCALE GENOMIC DNA]</scope>
    <source>
        <strain evidence="11 12">J233</strain>
    </source>
</reference>
<dbReference type="PANTHER" id="PTHR47959">
    <property type="entry name" value="ATP-DEPENDENT RNA HELICASE RHLE-RELATED"/>
    <property type="match status" value="1"/>
</dbReference>
<dbReference type="RefSeq" id="WP_026661000.1">
    <property type="nucleotide sequence ID" value="NC_022538.1"/>
</dbReference>
<dbReference type="InterPro" id="IPR014001">
    <property type="entry name" value="Helicase_ATP-bd"/>
</dbReference>
<dbReference type="GO" id="GO:0005524">
    <property type="term" value="F:ATP binding"/>
    <property type="evidence" value="ECO:0007669"/>
    <property type="project" value="UniProtKB-KW"/>
</dbReference>
<dbReference type="InterPro" id="IPR050079">
    <property type="entry name" value="DEAD_box_RNA_helicase"/>
</dbReference>
<dbReference type="OrthoDB" id="9805696at2"/>
<organism evidence="11 12">
    <name type="scientific">Alteracholeplasma palmae (strain ATCC 49389 / J233)</name>
    <name type="common">Acholeplasma palmae</name>
    <dbReference type="NCBI Taxonomy" id="1318466"/>
    <lineage>
        <taxon>Bacteria</taxon>
        <taxon>Bacillati</taxon>
        <taxon>Mycoplasmatota</taxon>
        <taxon>Mollicutes</taxon>
        <taxon>Acholeplasmatales</taxon>
        <taxon>Acholeplasmataceae</taxon>
        <taxon>Acholeplasma</taxon>
    </lineage>
</organism>
<dbReference type="InterPro" id="IPR012677">
    <property type="entry name" value="Nucleotide-bd_a/b_plait_sf"/>
</dbReference>
<feature type="domain" description="DEAD-box RNA helicase Q" evidence="10">
    <location>
        <begin position="2"/>
        <end position="30"/>
    </location>
</feature>
<dbReference type="PROSITE" id="PS51194">
    <property type="entry name" value="HELICASE_CTER"/>
    <property type="match status" value="1"/>
</dbReference>
<dbReference type="HOGENOM" id="CLU_003041_21_1_14"/>
<dbReference type="CDD" id="cd18787">
    <property type="entry name" value="SF2_C_DEAD"/>
    <property type="match status" value="1"/>
</dbReference>
<dbReference type="STRING" id="1318466.BN85410380"/>
<sequence>MRTFSQFEIRNEILESLDLLGYKTPTEVQEEAIPEILNDKNVVIKSKTGSGKTATFSIPLIQKIVWDKKNPQALILSPTRELAMQIKEEIFSIGRLARIKVEAIYGKSSFIKQEKLLKQRNHFIVATPGRLLDHMTRKTIDLSEVDYLVIDEADEMLKMGFIEQIEEIIQQINPKQIILLSATLEEKILNKIGTYITNPVYISVEDHNEESKSIQKYIKEDLNKMYAIKQYILENKIPSAIIFCNTQEKVDELHYYLYDEKMLVKKLHGGLEQKIRTKTIKEFKEGFVRYLVATDVASRGIDVKSVNYVINYEMPKDIKTFIHRVGRTGRMGEKGSCLTLLDYDDVSHFKSIMEENDYQTEEVFFTTNETLNEDDELQTPIYIEKKDVKLNESILKLHINAGKKTKMRAVDIVGTICAIDGIKASDIGVINILDISTFVDIMNNKGQYVFEQLQTKPIKGRIRTVSKVL</sequence>
<dbReference type="GO" id="GO:0005829">
    <property type="term" value="C:cytosol"/>
    <property type="evidence" value="ECO:0007669"/>
    <property type="project" value="TreeGrafter"/>
</dbReference>
<accession>U4KQI0</accession>
<dbReference type="PROSITE" id="PS51192">
    <property type="entry name" value="HELICASE_ATP_BIND_1"/>
    <property type="match status" value="1"/>
</dbReference>
<dbReference type="CDD" id="cd00268">
    <property type="entry name" value="DEADc"/>
    <property type="match status" value="1"/>
</dbReference>
<evidence type="ECO:0000313" key="12">
    <source>
        <dbReference type="Proteomes" id="UP000032740"/>
    </source>
</evidence>
<feature type="domain" description="Helicase ATP-binding" evidence="8">
    <location>
        <begin position="33"/>
        <end position="202"/>
    </location>
</feature>
<dbReference type="KEGG" id="apal:BN85410380"/>
<dbReference type="SMART" id="SM00487">
    <property type="entry name" value="DEXDc"/>
    <property type="match status" value="1"/>
</dbReference>
<proteinExistence type="inferred from homology"/>
<feature type="short sequence motif" description="Q motif" evidence="6">
    <location>
        <begin position="2"/>
        <end position="30"/>
    </location>
</feature>
<evidence type="ECO:0000256" key="2">
    <source>
        <dbReference type="ARBA" id="ARBA00022801"/>
    </source>
</evidence>
<name>U4KQI0_ALTPJ</name>
<dbReference type="PROSITE" id="PS00039">
    <property type="entry name" value="DEAD_ATP_HELICASE"/>
    <property type="match status" value="1"/>
</dbReference>
<keyword evidence="1 7" id="KW-0547">Nucleotide-binding</keyword>
<dbReference type="GO" id="GO:0003676">
    <property type="term" value="F:nucleic acid binding"/>
    <property type="evidence" value="ECO:0007669"/>
    <property type="project" value="InterPro"/>
</dbReference>
<evidence type="ECO:0000256" key="7">
    <source>
        <dbReference type="RuleBase" id="RU000492"/>
    </source>
</evidence>
<dbReference type="Gene3D" id="3.30.70.330">
    <property type="match status" value="1"/>
</dbReference>
<keyword evidence="4 7" id="KW-0067">ATP-binding</keyword>
<evidence type="ECO:0000256" key="1">
    <source>
        <dbReference type="ARBA" id="ARBA00022741"/>
    </source>
</evidence>
<dbReference type="PANTHER" id="PTHR47959:SF1">
    <property type="entry name" value="ATP-DEPENDENT RNA HELICASE DBPA"/>
    <property type="match status" value="1"/>
</dbReference>
<dbReference type="AlphaFoldDB" id="U4KQI0"/>
<evidence type="ECO:0000256" key="5">
    <source>
        <dbReference type="ARBA" id="ARBA00038437"/>
    </source>
</evidence>
<dbReference type="Pfam" id="PF00270">
    <property type="entry name" value="DEAD"/>
    <property type="match status" value="1"/>
</dbReference>
<keyword evidence="12" id="KW-1185">Reference proteome</keyword>
<dbReference type="Pfam" id="PF03880">
    <property type="entry name" value="DbpA"/>
    <property type="match status" value="1"/>
</dbReference>
<dbReference type="InterPro" id="IPR001650">
    <property type="entry name" value="Helicase_C-like"/>
</dbReference>
<comment type="similarity">
    <text evidence="5 7">Belongs to the DEAD box helicase family.</text>
</comment>
<dbReference type="InterPro" id="IPR044742">
    <property type="entry name" value="DEAD/DEAH_RhlB"/>
</dbReference>
<dbReference type="EMBL" id="FO681347">
    <property type="protein sequence ID" value="CCV64615.1"/>
    <property type="molecule type" value="Genomic_DNA"/>
</dbReference>
<dbReference type="GO" id="GO:0003724">
    <property type="term" value="F:RNA helicase activity"/>
    <property type="evidence" value="ECO:0007669"/>
    <property type="project" value="InterPro"/>
</dbReference>
<evidence type="ECO:0000313" key="11">
    <source>
        <dbReference type="EMBL" id="CCV64615.1"/>
    </source>
</evidence>
<evidence type="ECO:0000259" key="9">
    <source>
        <dbReference type="PROSITE" id="PS51194"/>
    </source>
</evidence>
<evidence type="ECO:0000256" key="4">
    <source>
        <dbReference type="ARBA" id="ARBA00022840"/>
    </source>
</evidence>
<keyword evidence="2 7" id="KW-0378">Hydrolase</keyword>
<dbReference type="Proteomes" id="UP000032740">
    <property type="component" value="Chromosome"/>
</dbReference>